<feature type="transmembrane region" description="Helical" evidence="7">
    <location>
        <begin position="117"/>
        <end position="138"/>
    </location>
</feature>
<keyword evidence="6 7" id="KW-0472">Membrane</keyword>
<gene>
    <name evidence="8" type="ORF">DCK97_08885</name>
</gene>
<dbReference type="PANTHER" id="PTHR40043:SF1">
    <property type="entry name" value="UPF0719 INNER MEMBRANE PROTEIN YJFL"/>
    <property type="match status" value="1"/>
</dbReference>
<keyword evidence="5 7" id="KW-1133">Transmembrane helix</keyword>
<dbReference type="Proteomes" id="UP000257706">
    <property type="component" value="Unassembled WGS sequence"/>
</dbReference>
<evidence type="ECO:0008006" key="10">
    <source>
        <dbReference type="Google" id="ProtNLM"/>
    </source>
</evidence>
<dbReference type="InterPro" id="IPR007140">
    <property type="entry name" value="DUF350"/>
</dbReference>
<accession>A0A3B9IIE3</accession>
<evidence type="ECO:0000313" key="9">
    <source>
        <dbReference type="Proteomes" id="UP000257706"/>
    </source>
</evidence>
<evidence type="ECO:0000256" key="2">
    <source>
        <dbReference type="ARBA" id="ARBA00005779"/>
    </source>
</evidence>
<comment type="similarity">
    <text evidence="2">Belongs to the UPF0719 family.</text>
</comment>
<comment type="subcellular location">
    <subcellularLocation>
        <location evidence="1">Cell membrane</location>
        <topology evidence="1">Multi-pass membrane protein</topology>
    </subcellularLocation>
</comment>
<dbReference type="RefSeq" id="WP_296716027.1">
    <property type="nucleotide sequence ID" value="NZ_JBBIAB010000006.1"/>
</dbReference>
<organism evidence="8 9">
    <name type="scientific">Tistrella mobilis</name>
    <dbReference type="NCBI Taxonomy" id="171437"/>
    <lineage>
        <taxon>Bacteria</taxon>
        <taxon>Pseudomonadati</taxon>
        <taxon>Pseudomonadota</taxon>
        <taxon>Alphaproteobacteria</taxon>
        <taxon>Geminicoccales</taxon>
        <taxon>Geminicoccaceae</taxon>
        <taxon>Tistrella</taxon>
    </lineage>
</organism>
<dbReference type="GO" id="GO:0005886">
    <property type="term" value="C:plasma membrane"/>
    <property type="evidence" value="ECO:0007669"/>
    <property type="project" value="UniProtKB-SubCell"/>
</dbReference>
<dbReference type="AlphaFoldDB" id="A0A3B9IIE3"/>
<evidence type="ECO:0000256" key="5">
    <source>
        <dbReference type="ARBA" id="ARBA00022989"/>
    </source>
</evidence>
<name>A0A3B9IIE3_9PROT</name>
<dbReference type="Pfam" id="PF03994">
    <property type="entry name" value="DUF350"/>
    <property type="match status" value="1"/>
</dbReference>
<protein>
    <recommendedName>
        <fullName evidence="10">DUF350 domain-containing protein</fullName>
    </recommendedName>
</protein>
<evidence type="ECO:0000256" key="7">
    <source>
        <dbReference type="SAM" id="Phobius"/>
    </source>
</evidence>
<sequence length="140" mass="14556">MQPTDMFFDYTLAALPDYLGFLGTMAALIAVFTAIYQAITPYREIRLIRAGNRAAAISLSGTIIGLAIALNTVAAGAVSILDMALWGAIACISQLVVYLIVARLLGDLSAGIEEDRIGYGILLGGVSVATGLVNAGALTY</sequence>
<dbReference type="EMBL" id="DMAI01000136">
    <property type="protein sequence ID" value="HAE47520.1"/>
    <property type="molecule type" value="Genomic_DNA"/>
</dbReference>
<reference evidence="8 9" key="1">
    <citation type="journal article" date="2018" name="Nat. Biotechnol.">
        <title>A standardized bacterial taxonomy based on genome phylogeny substantially revises the tree of life.</title>
        <authorList>
            <person name="Parks D.H."/>
            <person name="Chuvochina M."/>
            <person name="Waite D.W."/>
            <person name="Rinke C."/>
            <person name="Skarshewski A."/>
            <person name="Chaumeil P.A."/>
            <person name="Hugenholtz P."/>
        </authorList>
    </citation>
    <scope>NUCLEOTIDE SEQUENCE [LARGE SCALE GENOMIC DNA]</scope>
    <source>
        <strain evidence="8">UBA8739</strain>
    </source>
</reference>
<evidence type="ECO:0000256" key="1">
    <source>
        <dbReference type="ARBA" id="ARBA00004651"/>
    </source>
</evidence>
<feature type="transmembrane region" description="Helical" evidence="7">
    <location>
        <begin position="84"/>
        <end position="105"/>
    </location>
</feature>
<feature type="transmembrane region" description="Helical" evidence="7">
    <location>
        <begin position="54"/>
        <end position="78"/>
    </location>
</feature>
<feature type="transmembrane region" description="Helical" evidence="7">
    <location>
        <begin position="20"/>
        <end position="42"/>
    </location>
</feature>
<keyword evidence="3" id="KW-1003">Cell membrane</keyword>
<keyword evidence="4 7" id="KW-0812">Transmembrane</keyword>
<evidence type="ECO:0000313" key="8">
    <source>
        <dbReference type="EMBL" id="HAE47520.1"/>
    </source>
</evidence>
<evidence type="ECO:0000256" key="6">
    <source>
        <dbReference type="ARBA" id="ARBA00023136"/>
    </source>
</evidence>
<evidence type="ECO:0000256" key="3">
    <source>
        <dbReference type="ARBA" id="ARBA00022475"/>
    </source>
</evidence>
<dbReference type="PANTHER" id="PTHR40043">
    <property type="entry name" value="UPF0719 INNER MEMBRANE PROTEIN YJFL"/>
    <property type="match status" value="1"/>
</dbReference>
<comment type="caution">
    <text evidence="8">The sequence shown here is derived from an EMBL/GenBank/DDBJ whole genome shotgun (WGS) entry which is preliminary data.</text>
</comment>
<evidence type="ECO:0000256" key="4">
    <source>
        <dbReference type="ARBA" id="ARBA00022692"/>
    </source>
</evidence>
<proteinExistence type="inferred from homology"/>